<gene>
    <name evidence="8" type="ORF">SAMN04488108_1545</name>
</gene>
<reference evidence="9" key="1">
    <citation type="submission" date="2016-12" db="EMBL/GenBank/DDBJ databases">
        <authorList>
            <person name="Varghese N."/>
            <person name="Submissions S."/>
        </authorList>
    </citation>
    <scope>NUCLEOTIDE SEQUENCE [LARGE SCALE GENOMIC DNA]</scope>
    <source>
        <strain evidence="9">DSM 25035</strain>
    </source>
</reference>
<evidence type="ECO:0000259" key="7">
    <source>
        <dbReference type="Pfam" id="PF13396"/>
    </source>
</evidence>
<evidence type="ECO:0000256" key="2">
    <source>
        <dbReference type="ARBA" id="ARBA00022475"/>
    </source>
</evidence>
<dbReference type="OrthoDB" id="826720at2"/>
<dbReference type="InterPro" id="IPR027379">
    <property type="entry name" value="CLS_N"/>
</dbReference>
<proteinExistence type="predicted"/>
<feature type="transmembrane region" description="Helical" evidence="6">
    <location>
        <begin position="12"/>
        <end position="32"/>
    </location>
</feature>
<dbReference type="RefSeq" id="WP_073571205.1">
    <property type="nucleotide sequence ID" value="NZ_FRXN01000002.1"/>
</dbReference>
<keyword evidence="9" id="KW-1185">Reference proteome</keyword>
<feature type="domain" description="Cardiolipin synthase N-terminal" evidence="7">
    <location>
        <begin position="26"/>
        <end position="65"/>
    </location>
</feature>
<evidence type="ECO:0000256" key="4">
    <source>
        <dbReference type="ARBA" id="ARBA00022989"/>
    </source>
</evidence>
<dbReference type="GO" id="GO:0005886">
    <property type="term" value="C:plasma membrane"/>
    <property type="evidence" value="ECO:0007669"/>
    <property type="project" value="UniProtKB-SubCell"/>
</dbReference>
<keyword evidence="3 6" id="KW-0812">Transmembrane</keyword>
<dbReference type="EMBL" id="FRXN01000002">
    <property type="protein sequence ID" value="SHO61744.1"/>
    <property type="molecule type" value="Genomic_DNA"/>
</dbReference>
<evidence type="ECO:0000313" key="9">
    <source>
        <dbReference type="Proteomes" id="UP000184609"/>
    </source>
</evidence>
<dbReference type="STRING" id="1073327.SAMN04488108_1545"/>
<evidence type="ECO:0000256" key="3">
    <source>
        <dbReference type="ARBA" id="ARBA00022692"/>
    </source>
</evidence>
<keyword evidence="5 6" id="KW-0472">Membrane</keyword>
<keyword evidence="4 6" id="KW-1133">Transmembrane helix</keyword>
<dbReference type="Proteomes" id="UP000184609">
    <property type="component" value="Unassembled WGS sequence"/>
</dbReference>
<protein>
    <submittedName>
        <fullName evidence="8">Phospholipase_D-nuclease N-terminal</fullName>
    </submittedName>
</protein>
<organism evidence="8 9">
    <name type="scientific">Algoriphagus zhangzhouensis</name>
    <dbReference type="NCBI Taxonomy" id="1073327"/>
    <lineage>
        <taxon>Bacteria</taxon>
        <taxon>Pseudomonadati</taxon>
        <taxon>Bacteroidota</taxon>
        <taxon>Cytophagia</taxon>
        <taxon>Cytophagales</taxon>
        <taxon>Cyclobacteriaceae</taxon>
        <taxon>Algoriphagus</taxon>
    </lineage>
</organism>
<keyword evidence="2" id="KW-1003">Cell membrane</keyword>
<feature type="transmembrane region" description="Helical" evidence="6">
    <location>
        <begin position="47"/>
        <end position="66"/>
    </location>
</feature>
<comment type="subcellular location">
    <subcellularLocation>
        <location evidence="1">Cell membrane</location>
        <topology evidence="1">Multi-pass membrane protein</topology>
    </subcellularLocation>
</comment>
<evidence type="ECO:0000256" key="1">
    <source>
        <dbReference type="ARBA" id="ARBA00004651"/>
    </source>
</evidence>
<evidence type="ECO:0000256" key="6">
    <source>
        <dbReference type="SAM" id="Phobius"/>
    </source>
</evidence>
<dbReference type="AlphaFoldDB" id="A0A1M7ZA40"/>
<evidence type="ECO:0000256" key="5">
    <source>
        <dbReference type="ARBA" id="ARBA00023136"/>
    </source>
</evidence>
<name>A0A1M7ZA40_9BACT</name>
<sequence>MDFFVQETNLWIWQGMSMMLGFSLFAFWVYALVDVLQSEFRFPHEKLIWVLIILVLPPIGTFLYLTNSRTSKKRRKFEPDFLSNRI</sequence>
<accession>A0A1M7ZA40</accession>
<evidence type="ECO:0000313" key="8">
    <source>
        <dbReference type="EMBL" id="SHO61744.1"/>
    </source>
</evidence>
<dbReference type="Pfam" id="PF13396">
    <property type="entry name" value="PLDc_N"/>
    <property type="match status" value="1"/>
</dbReference>